<feature type="non-terminal residue" evidence="5">
    <location>
        <position position="1004"/>
    </location>
</feature>
<feature type="domain" description="PH" evidence="3">
    <location>
        <begin position="161"/>
        <end position="272"/>
    </location>
</feature>
<evidence type="ECO:0000313" key="6">
    <source>
        <dbReference type="Proteomes" id="UP001497623"/>
    </source>
</evidence>
<keyword evidence="6" id="KW-1185">Reference proteome</keyword>
<dbReference type="Pfam" id="PF14429">
    <property type="entry name" value="DOCK-C2"/>
    <property type="match status" value="1"/>
</dbReference>
<reference evidence="5 6" key="1">
    <citation type="submission" date="2024-05" db="EMBL/GenBank/DDBJ databases">
        <authorList>
            <person name="Wallberg A."/>
        </authorList>
    </citation>
    <scope>NUCLEOTIDE SEQUENCE [LARGE SCALE GENOMIC DNA]</scope>
</reference>
<dbReference type="InterPro" id="IPR027007">
    <property type="entry name" value="C2_DOCK-type_domain"/>
</dbReference>
<protein>
    <recommendedName>
        <fullName evidence="7">Dedicator of cytokinesis protein 9</fullName>
    </recommendedName>
</protein>
<comment type="caution">
    <text evidence="5">The sequence shown here is derived from an EMBL/GenBank/DDBJ whole genome shotgun (WGS) entry which is preliminary data.</text>
</comment>
<proteinExistence type="inferred from homology"/>
<dbReference type="Gene3D" id="2.30.29.30">
    <property type="entry name" value="Pleckstrin-homology domain (PH domain)/Phosphotyrosine-binding domain (PTB)"/>
    <property type="match status" value="1"/>
</dbReference>
<organism evidence="5 6">
    <name type="scientific">Meganyctiphanes norvegica</name>
    <name type="common">Northern krill</name>
    <name type="synonym">Thysanopoda norvegica</name>
    <dbReference type="NCBI Taxonomy" id="48144"/>
    <lineage>
        <taxon>Eukaryota</taxon>
        <taxon>Metazoa</taxon>
        <taxon>Ecdysozoa</taxon>
        <taxon>Arthropoda</taxon>
        <taxon>Crustacea</taxon>
        <taxon>Multicrustacea</taxon>
        <taxon>Malacostraca</taxon>
        <taxon>Eumalacostraca</taxon>
        <taxon>Eucarida</taxon>
        <taxon>Euphausiacea</taxon>
        <taxon>Euphausiidae</taxon>
        <taxon>Meganyctiphanes</taxon>
    </lineage>
</organism>
<dbReference type="InterPro" id="IPR035892">
    <property type="entry name" value="C2_domain_sf"/>
</dbReference>
<dbReference type="SMART" id="SM00233">
    <property type="entry name" value="PH"/>
    <property type="match status" value="1"/>
</dbReference>
<sequence length="1004" mass="113378">MAERKFTRGLGRPGMAAQVRENVSMAVKATSTQGKARLSDPIDFEEFVNKSKVMLNNDPLRELLIYPADDMTYSVVPRELRTLQSLAKVHLQENVFNPLVKQCLITYSQDLTTITHKYLPYSGSYLHLPRLPRIDDLKEQVYEVDTDIEQGDLALLSNGDNILKKGYLLKGPESGSEKMFGNFSSKTFKRRYACLRQEVDGTYLLEFHKDERKNDSKGTIVMDFCVQISKNPRRGKCCFELQMSEGIKSVLLSAESEADLEDWMDKLTRVLHADKPLDDSRSERGTTPPLSNYGTLRGLEHSLNPQLIKYAHETDFSISQARREDRHQLFTCYPNLPRAENENGSVELRDESQIFPYQEKFGTRFRLVCENIKFKLQAPLDSGDGPLSQLEPYILHASIYDVTLGCKISEDFHFDLNNPMIRNLISRTRKKSTDIKENQVASLPLSLSGVPEEWIAHPKQGVMSVTRPHSDVYLLVRIEKVLQGPINQAVEPYMKTLDPKAIQKLQKVIKTCCQRLGDFRMPFGWCARPLFKTSGDLDVDADFSPIYRCEDKRLSEQEFIKILSEFRKPEKMNKLTVIPGALTVKILPMEITMPNSLTPALEPVIPFPNPPTHEPMVEVQEFSSRHIDDVHPHISYCNHLYVYPRFLNYENQKIFNRARNLVCTVELRSSDAEGAAPLKVIYGRPGSGALISQFSTCVLHHTTYPDWADEVKILLPLNLTPQHHLLFTFAHVAIEAAKGGKKDVPVETVVGYSWLPLTHKGRIVTEEQTLPVAAHLPAKYLTIEPLGLGKGFAGPDVRWVDSQKNVFRVCQRLVSTVLTSDQHLHNFFQSSSSCLPASGSSSVSLASGSSASAPRTAPPIDLDMLKNLKALHALEVDSIISFLPTLLNQLLGVILGGTAEVVNNVTRVLVHIIDQVYEAGRDDLLHAYIKYVMNIAAHGKNTVHEELCRALGYLLQPSNMDQLICNKILRHSQFFFTFVSRSMSLHLLTTTRIKMIRVIGLLEE</sequence>
<feature type="domain" description="C2 DOCK-type" evidence="4">
    <location>
        <begin position="637"/>
        <end position="814"/>
    </location>
</feature>
<evidence type="ECO:0000313" key="5">
    <source>
        <dbReference type="EMBL" id="CAL4122146.1"/>
    </source>
</evidence>
<dbReference type="AlphaFoldDB" id="A0AAV2RCQ6"/>
<dbReference type="InterPro" id="IPR021816">
    <property type="entry name" value="DOCK_C/D_N"/>
</dbReference>
<feature type="compositionally biased region" description="Basic and acidic residues" evidence="2">
    <location>
        <begin position="275"/>
        <end position="284"/>
    </location>
</feature>
<dbReference type="GO" id="GO:0005085">
    <property type="term" value="F:guanyl-nucleotide exchange factor activity"/>
    <property type="evidence" value="ECO:0007669"/>
    <property type="project" value="InterPro"/>
</dbReference>
<accession>A0AAV2RCQ6</accession>
<evidence type="ECO:0008006" key="7">
    <source>
        <dbReference type="Google" id="ProtNLM"/>
    </source>
</evidence>
<dbReference type="SUPFAM" id="SSF50729">
    <property type="entry name" value="PH domain-like"/>
    <property type="match status" value="1"/>
</dbReference>
<dbReference type="PANTHER" id="PTHR23317:SF26">
    <property type="entry name" value="ZIZIMIN, ISOFORM K"/>
    <property type="match status" value="1"/>
</dbReference>
<dbReference type="Proteomes" id="UP001497623">
    <property type="component" value="Unassembled WGS sequence"/>
</dbReference>
<name>A0AAV2RCQ6_MEGNR</name>
<evidence type="ECO:0000259" key="3">
    <source>
        <dbReference type="PROSITE" id="PS50003"/>
    </source>
</evidence>
<evidence type="ECO:0000259" key="4">
    <source>
        <dbReference type="PROSITE" id="PS51650"/>
    </source>
</evidence>
<dbReference type="PROSITE" id="PS51650">
    <property type="entry name" value="C2_DOCK"/>
    <property type="match status" value="1"/>
</dbReference>
<dbReference type="Gene3D" id="2.60.40.150">
    <property type="entry name" value="C2 domain"/>
    <property type="match status" value="1"/>
</dbReference>
<evidence type="ECO:0000256" key="1">
    <source>
        <dbReference type="PROSITE-ProRule" id="PRU00983"/>
    </source>
</evidence>
<dbReference type="Pfam" id="PF11878">
    <property type="entry name" value="DOCK_C-D_N"/>
    <property type="match status" value="1"/>
</dbReference>
<dbReference type="GO" id="GO:0007264">
    <property type="term" value="P:small GTPase-mediated signal transduction"/>
    <property type="evidence" value="ECO:0007669"/>
    <property type="project" value="InterPro"/>
</dbReference>
<dbReference type="InterPro" id="IPR011993">
    <property type="entry name" value="PH-like_dom_sf"/>
</dbReference>
<dbReference type="InterPro" id="IPR026791">
    <property type="entry name" value="DOCK"/>
</dbReference>
<feature type="region of interest" description="Disordered" evidence="2">
    <location>
        <begin position="275"/>
        <end position="297"/>
    </location>
</feature>
<dbReference type="PANTHER" id="PTHR23317">
    <property type="entry name" value="DEDICATOR OF CYTOKINESIS DOCK"/>
    <property type="match status" value="1"/>
</dbReference>
<dbReference type="EMBL" id="CAXKWB010019613">
    <property type="protein sequence ID" value="CAL4122146.1"/>
    <property type="molecule type" value="Genomic_DNA"/>
</dbReference>
<gene>
    <name evidence="5" type="ORF">MNOR_LOCUS22868</name>
</gene>
<dbReference type="InterPro" id="IPR001849">
    <property type="entry name" value="PH_domain"/>
</dbReference>
<dbReference type="Pfam" id="PF00169">
    <property type="entry name" value="PH"/>
    <property type="match status" value="1"/>
</dbReference>
<evidence type="ECO:0000256" key="2">
    <source>
        <dbReference type="SAM" id="MobiDB-lite"/>
    </source>
</evidence>
<dbReference type="PROSITE" id="PS50003">
    <property type="entry name" value="PH_DOMAIN"/>
    <property type="match status" value="1"/>
</dbReference>
<comment type="similarity">
    <text evidence="1">Belongs to the DOCK family.</text>
</comment>